<feature type="domain" description="HTH luxR-type" evidence="4">
    <location>
        <begin position="141"/>
        <end position="206"/>
    </location>
</feature>
<proteinExistence type="predicted"/>
<dbReference type="RefSeq" id="WP_212214255.1">
    <property type="nucleotide sequence ID" value="NZ_JAGUCO010000002.1"/>
</dbReference>
<dbReference type="PROSITE" id="PS00622">
    <property type="entry name" value="HTH_LUXR_1"/>
    <property type="match status" value="1"/>
</dbReference>
<dbReference type="InterPro" id="IPR001789">
    <property type="entry name" value="Sig_transdc_resp-reg_receiver"/>
</dbReference>
<dbReference type="Proteomes" id="UP000708576">
    <property type="component" value="Unassembled WGS sequence"/>
</dbReference>
<comment type="caution">
    <text evidence="6">The sequence shown here is derived from an EMBL/GenBank/DDBJ whole genome shotgun (WGS) entry which is preliminary data.</text>
</comment>
<evidence type="ECO:0000259" key="4">
    <source>
        <dbReference type="PROSITE" id="PS50043"/>
    </source>
</evidence>
<organism evidence="6 7">
    <name type="scientific">Carboxylicivirga linearis</name>
    <dbReference type="NCBI Taxonomy" id="1628157"/>
    <lineage>
        <taxon>Bacteria</taxon>
        <taxon>Pseudomonadati</taxon>
        <taxon>Bacteroidota</taxon>
        <taxon>Bacteroidia</taxon>
        <taxon>Marinilabiliales</taxon>
        <taxon>Marinilabiliaceae</taxon>
        <taxon>Carboxylicivirga</taxon>
    </lineage>
</organism>
<sequence length="215" mass="24455">MKSLSIIVVDDHKLFREGFCKLLSGLPYISEVHQAENGLAFIRMLNSQRFDIVFMDIAMPHIDGLKATSEAVNRFGQLNIIALTMHGSEETFKSMIEAGCKGYMLKSSSFEEITNAIQTVYEGELYVCSELQEIITNTVNSERETNNFTNREMEIIHLIAKGQTSQSIADSLGIRKKTVDKHRENIFIKTNVNNSIELVMYAIKNKIIDVYEMME</sequence>
<feature type="modified residue" description="4-aspartylphosphate" evidence="3">
    <location>
        <position position="56"/>
    </location>
</feature>
<dbReference type="PRINTS" id="PR00038">
    <property type="entry name" value="HTHLUXR"/>
</dbReference>
<evidence type="ECO:0000313" key="7">
    <source>
        <dbReference type="Proteomes" id="UP000708576"/>
    </source>
</evidence>
<dbReference type="InterPro" id="IPR016032">
    <property type="entry name" value="Sig_transdc_resp-reg_C-effctor"/>
</dbReference>
<evidence type="ECO:0000256" key="2">
    <source>
        <dbReference type="ARBA" id="ARBA00023125"/>
    </source>
</evidence>
<evidence type="ECO:0000313" key="6">
    <source>
        <dbReference type="EMBL" id="MBS2097621.1"/>
    </source>
</evidence>
<dbReference type="InterPro" id="IPR011006">
    <property type="entry name" value="CheY-like_superfamily"/>
</dbReference>
<dbReference type="SUPFAM" id="SSF52172">
    <property type="entry name" value="CheY-like"/>
    <property type="match status" value="1"/>
</dbReference>
<evidence type="ECO:0000256" key="1">
    <source>
        <dbReference type="ARBA" id="ARBA00022553"/>
    </source>
</evidence>
<dbReference type="EMBL" id="JAGUCO010000002">
    <property type="protein sequence ID" value="MBS2097621.1"/>
    <property type="molecule type" value="Genomic_DNA"/>
</dbReference>
<keyword evidence="7" id="KW-1185">Reference proteome</keyword>
<protein>
    <submittedName>
        <fullName evidence="6">Response regulator transcription factor</fullName>
    </submittedName>
</protein>
<feature type="domain" description="Response regulatory" evidence="5">
    <location>
        <begin position="5"/>
        <end position="121"/>
    </location>
</feature>
<accession>A0ABS5JT51</accession>
<dbReference type="PROSITE" id="PS50110">
    <property type="entry name" value="RESPONSE_REGULATORY"/>
    <property type="match status" value="1"/>
</dbReference>
<dbReference type="SMART" id="SM00448">
    <property type="entry name" value="REC"/>
    <property type="match status" value="1"/>
</dbReference>
<evidence type="ECO:0000256" key="3">
    <source>
        <dbReference type="PROSITE-ProRule" id="PRU00169"/>
    </source>
</evidence>
<dbReference type="Pfam" id="PF00072">
    <property type="entry name" value="Response_reg"/>
    <property type="match status" value="1"/>
</dbReference>
<dbReference type="SUPFAM" id="SSF46894">
    <property type="entry name" value="C-terminal effector domain of the bipartite response regulators"/>
    <property type="match status" value="1"/>
</dbReference>
<dbReference type="CDD" id="cd06170">
    <property type="entry name" value="LuxR_C_like"/>
    <property type="match status" value="1"/>
</dbReference>
<name>A0ABS5JT51_9BACT</name>
<keyword evidence="1 3" id="KW-0597">Phosphoprotein</keyword>
<dbReference type="PROSITE" id="PS50043">
    <property type="entry name" value="HTH_LUXR_2"/>
    <property type="match status" value="1"/>
</dbReference>
<dbReference type="PANTHER" id="PTHR43214">
    <property type="entry name" value="TWO-COMPONENT RESPONSE REGULATOR"/>
    <property type="match status" value="1"/>
</dbReference>
<dbReference type="InterPro" id="IPR000792">
    <property type="entry name" value="Tscrpt_reg_LuxR_C"/>
</dbReference>
<dbReference type="SMART" id="SM00421">
    <property type="entry name" value="HTH_LUXR"/>
    <property type="match status" value="1"/>
</dbReference>
<reference evidence="6 7" key="1">
    <citation type="journal article" date="2015" name="Int. J. Syst. Evol. Microbiol.">
        <title>Carboxylicivirga linearis sp. nov., isolated from a sea cucumber culture pond.</title>
        <authorList>
            <person name="Wang F.Q."/>
            <person name="Zhou Y.X."/>
            <person name="Lin X.Z."/>
            <person name="Chen G.J."/>
            <person name="Du Z.J."/>
        </authorList>
    </citation>
    <scope>NUCLEOTIDE SEQUENCE [LARGE SCALE GENOMIC DNA]</scope>
    <source>
        <strain evidence="6 7">FB218</strain>
    </source>
</reference>
<dbReference type="InterPro" id="IPR058245">
    <property type="entry name" value="NreC/VraR/RcsB-like_REC"/>
</dbReference>
<dbReference type="InterPro" id="IPR039420">
    <property type="entry name" value="WalR-like"/>
</dbReference>
<dbReference type="Pfam" id="PF00196">
    <property type="entry name" value="GerE"/>
    <property type="match status" value="1"/>
</dbReference>
<dbReference type="Gene3D" id="3.40.50.2300">
    <property type="match status" value="1"/>
</dbReference>
<gene>
    <name evidence="6" type="ORF">KEM10_04970</name>
</gene>
<keyword evidence="2" id="KW-0238">DNA-binding</keyword>
<evidence type="ECO:0000259" key="5">
    <source>
        <dbReference type="PROSITE" id="PS50110"/>
    </source>
</evidence>
<dbReference type="PANTHER" id="PTHR43214:SF43">
    <property type="entry name" value="TWO-COMPONENT RESPONSE REGULATOR"/>
    <property type="match status" value="1"/>
</dbReference>
<dbReference type="CDD" id="cd17535">
    <property type="entry name" value="REC_NarL-like"/>
    <property type="match status" value="1"/>
</dbReference>